<gene>
    <name evidence="1" type="ORF">RAK27_10990</name>
</gene>
<dbReference type="AlphaFoldDB" id="A0AAW9JR54"/>
<dbReference type="RefSeq" id="WP_322809087.1">
    <property type="nucleotide sequence ID" value="NZ_JAVBVO010000003.1"/>
</dbReference>
<proteinExistence type="predicted"/>
<evidence type="ECO:0000313" key="1">
    <source>
        <dbReference type="EMBL" id="MDZ5759185.1"/>
    </source>
</evidence>
<evidence type="ECO:0008006" key="3">
    <source>
        <dbReference type="Google" id="ProtNLM"/>
    </source>
</evidence>
<comment type="caution">
    <text evidence="1">The sequence shown here is derived from an EMBL/GenBank/DDBJ whole genome shotgun (WGS) entry which is preliminary data.</text>
</comment>
<reference evidence="1" key="1">
    <citation type="submission" date="2023-08" db="EMBL/GenBank/DDBJ databases">
        <title>Genomic characterization of piscicolin 126 produced by Carnobacterium maltaromaticum CM22 strain isolated from salmon (Salmo salar).</title>
        <authorList>
            <person name="Gonzalez-Gragera E."/>
            <person name="Garcia-Lopez J.D."/>
            <person name="Teso-Perez C."/>
            <person name="Gimenez-Hernandez I."/>
            <person name="Peralta-Sanchez J.M."/>
            <person name="Valdivia E."/>
            <person name="Montalban-Lopez M."/>
            <person name="Martin-Platero A.M."/>
            <person name="Banos A."/>
            <person name="Martinez-Bueno M."/>
        </authorList>
    </citation>
    <scope>NUCLEOTIDE SEQUENCE</scope>
    <source>
        <strain evidence="1">CM22</strain>
    </source>
</reference>
<accession>A0AAW9JR54</accession>
<dbReference type="PROSITE" id="PS51257">
    <property type="entry name" value="PROKAR_LIPOPROTEIN"/>
    <property type="match status" value="1"/>
</dbReference>
<dbReference type="SUPFAM" id="SSF63825">
    <property type="entry name" value="YWTD domain"/>
    <property type="match status" value="1"/>
</dbReference>
<organism evidence="1 2">
    <name type="scientific">Carnobacterium maltaromaticum</name>
    <name type="common">Carnobacterium piscicola</name>
    <dbReference type="NCBI Taxonomy" id="2751"/>
    <lineage>
        <taxon>Bacteria</taxon>
        <taxon>Bacillati</taxon>
        <taxon>Bacillota</taxon>
        <taxon>Bacilli</taxon>
        <taxon>Lactobacillales</taxon>
        <taxon>Carnobacteriaceae</taxon>
        <taxon>Carnobacterium</taxon>
    </lineage>
</organism>
<protein>
    <recommendedName>
        <fullName evidence="3">Lipoprotein</fullName>
    </recommendedName>
</protein>
<sequence>MKGKVKIGMLVIVGIVILMGCYHKKSDYSSESNMKLESNQTPAIYPENQEQANVLKDFPDLFKAAVESNESVKDIGMYVIPGLLNTTSVTSNEANTIVDCKSMTPQGVTVVEGYVLISAYCHDHEHNSVLFVLDKDSHKYLKTIVLQDRSHAGGVTYDPKAKNIWVCGRYEDKAEIVAISLANLEKYDLNQKVQPIEYSQRVELPQLKRASVITYWNQAIYVGYFADHEEGRLEMYPVDEDGKMAGKLTKEQRIRTTIDLDKSNEKDTVVRELQGITFFKNQFFITQSYGALKDSKLLRFTYDAEKEVFLDSDVSKISDFPAHAEQISTYQNELFIIFESAAKPYRGIEKVWVDRVLSADLNKLMD</sequence>
<evidence type="ECO:0000313" key="2">
    <source>
        <dbReference type="Proteomes" id="UP001290462"/>
    </source>
</evidence>
<dbReference type="Proteomes" id="UP001290462">
    <property type="component" value="Unassembled WGS sequence"/>
</dbReference>
<dbReference type="EMBL" id="JAVBVO010000003">
    <property type="protein sequence ID" value="MDZ5759185.1"/>
    <property type="molecule type" value="Genomic_DNA"/>
</dbReference>
<name>A0AAW9JR54_CARML</name>